<evidence type="ECO:0000313" key="2">
    <source>
        <dbReference type="EMBL" id="GAA4285141.1"/>
    </source>
</evidence>
<evidence type="ECO:0000256" key="1">
    <source>
        <dbReference type="SAM" id="MobiDB-lite"/>
    </source>
</evidence>
<keyword evidence="3" id="KW-1185">Reference proteome</keyword>
<dbReference type="Proteomes" id="UP001501586">
    <property type="component" value="Unassembled WGS sequence"/>
</dbReference>
<accession>A0ABP8EMB8</accession>
<sequence length="145" mass="16092">MNTPLTLSRPSPRHEIVRTPPHREPSRPVRRQADPSELLVATVRSLAVAVVEVLNGVRPAGSVARWIAPALRERIRTHAALRQDLARAVAPRTSTFAAGTPRLCAISENVVEAAVVVRSARRHRAVAMRLEHERGRWLITQFVTV</sequence>
<dbReference type="EMBL" id="BAABAZ010000008">
    <property type="protein sequence ID" value="GAA4285141.1"/>
    <property type="molecule type" value="Genomic_DNA"/>
</dbReference>
<proteinExistence type="predicted"/>
<evidence type="ECO:0008006" key="4">
    <source>
        <dbReference type="Google" id="ProtNLM"/>
    </source>
</evidence>
<dbReference type="InterPro" id="IPR045596">
    <property type="entry name" value="DUF6459"/>
</dbReference>
<feature type="region of interest" description="Disordered" evidence="1">
    <location>
        <begin position="1"/>
        <end position="33"/>
    </location>
</feature>
<dbReference type="Pfam" id="PF20060">
    <property type="entry name" value="DUF6459"/>
    <property type="match status" value="1"/>
</dbReference>
<reference evidence="3" key="1">
    <citation type="journal article" date="2019" name="Int. J. Syst. Evol. Microbiol.">
        <title>The Global Catalogue of Microorganisms (GCM) 10K type strain sequencing project: providing services to taxonomists for standard genome sequencing and annotation.</title>
        <authorList>
            <consortium name="The Broad Institute Genomics Platform"/>
            <consortium name="The Broad Institute Genome Sequencing Center for Infectious Disease"/>
            <person name="Wu L."/>
            <person name="Ma J."/>
        </authorList>
    </citation>
    <scope>NUCLEOTIDE SEQUENCE [LARGE SCALE GENOMIC DNA]</scope>
    <source>
        <strain evidence="3">JCM 17458</strain>
    </source>
</reference>
<organism evidence="2 3">
    <name type="scientific">Brevibacterium daeguense</name>
    <dbReference type="NCBI Taxonomy" id="909936"/>
    <lineage>
        <taxon>Bacteria</taxon>
        <taxon>Bacillati</taxon>
        <taxon>Actinomycetota</taxon>
        <taxon>Actinomycetes</taxon>
        <taxon>Micrococcales</taxon>
        <taxon>Brevibacteriaceae</taxon>
        <taxon>Brevibacterium</taxon>
    </lineage>
</organism>
<dbReference type="RefSeq" id="WP_236865924.1">
    <property type="nucleotide sequence ID" value="NZ_BAABAZ010000008.1"/>
</dbReference>
<evidence type="ECO:0000313" key="3">
    <source>
        <dbReference type="Proteomes" id="UP001501586"/>
    </source>
</evidence>
<protein>
    <recommendedName>
        <fullName evidence="4">Energy transducer TonB</fullName>
    </recommendedName>
</protein>
<feature type="compositionally biased region" description="Basic and acidic residues" evidence="1">
    <location>
        <begin position="12"/>
        <end position="33"/>
    </location>
</feature>
<name>A0ABP8EMB8_9MICO</name>
<gene>
    <name evidence="2" type="ORF">GCM10022261_26720</name>
</gene>
<comment type="caution">
    <text evidence="2">The sequence shown here is derived from an EMBL/GenBank/DDBJ whole genome shotgun (WGS) entry which is preliminary data.</text>
</comment>